<gene>
    <name evidence="2" type="ordered locus">Sterm_2197</name>
</gene>
<name>D1AKD5_SEBTE</name>
<dbReference type="Proteomes" id="UP000000845">
    <property type="component" value="Chromosome"/>
</dbReference>
<dbReference type="STRING" id="526218.Sterm_2197"/>
<reference evidence="2 3" key="2">
    <citation type="journal article" date="2010" name="Stand. Genomic Sci.">
        <title>Complete genome sequence of Sebaldella termitidis type strain (NCTC 11300).</title>
        <authorList>
            <person name="Harmon-Smith M."/>
            <person name="Celia L."/>
            <person name="Chertkov O."/>
            <person name="Lapidus A."/>
            <person name="Copeland A."/>
            <person name="Glavina Del Rio T."/>
            <person name="Nolan M."/>
            <person name="Lucas S."/>
            <person name="Tice H."/>
            <person name="Cheng J.F."/>
            <person name="Han C."/>
            <person name="Detter J.C."/>
            <person name="Bruce D."/>
            <person name="Goodwin L."/>
            <person name="Pitluck S."/>
            <person name="Pati A."/>
            <person name="Liolios K."/>
            <person name="Ivanova N."/>
            <person name="Mavromatis K."/>
            <person name="Mikhailova N."/>
            <person name="Chen A."/>
            <person name="Palaniappan K."/>
            <person name="Land M."/>
            <person name="Hauser L."/>
            <person name="Chang Y.J."/>
            <person name="Jeffries C.D."/>
            <person name="Brettin T."/>
            <person name="Goker M."/>
            <person name="Beck B."/>
            <person name="Bristow J."/>
            <person name="Eisen J.A."/>
            <person name="Markowitz V."/>
            <person name="Hugenholtz P."/>
            <person name="Kyrpides N.C."/>
            <person name="Klenk H.P."/>
            <person name="Chen F."/>
        </authorList>
    </citation>
    <scope>NUCLEOTIDE SEQUENCE [LARGE SCALE GENOMIC DNA]</scope>
    <source>
        <strain evidence="3">ATCC 33386 / NCTC 11300</strain>
    </source>
</reference>
<dbReference type="HOGENOM" id="CLU_037612_1_4_0"/>
<evidence type="ECO:0000259" key="1">
    <source>
        <dbReference type="Pfam" id="PF13614"/>
    </source>
</evidence>
<dbReference type="CDD" id="cd02042">
    <property type="entry name" value="ParAB_family"/>
    <property type="match status" value="1"/>
</dbReference>
<dbReference type="PANTHER" id="PTHR13696:SF99">
    <property type="entry name" value="COBYRINIC ACID AC-DIAMIDE SYNTHASE"/>
    <property type="match status" value="1"/>
</dbReference>
<reference evidence="3" key="1">
    <citation type="submission" date="2009-09" db="EMBL/GenBank/DDBJ databases">
        <title>The complete chromosome of Sebaldella termitidis ATCC 33386.</title>
        <authorList>
            <consortium name="US DOE Joint Genome Institute (JGI-PGF)"/>
            <person name="Lucas S."/>
            <person name="Copeland A."/>
            <person name="Lapidus A."/>
            <person name="Glavina del Rio T."/>
            <person name="Dalin E."/>
            <person name="Tice H."/>
            <person name="Bruce D."/>
            <person name="Goodwin L."/>
            <person name="Pitluck S."/>
            <person name="Kyrpides N."/>
            <person name="Mavromatis K."/>
            <person name="Ivanova N."/>
            <person name="Mikhailova N."/>
            <person name="Sims D."/>
            <person name="Meincke L."/>
            <person name="Brettin T."/>
            <person name="Detter J.C."/>
            <person name="Han C."/>
            <person name="Larimer F."/>
            <person name="Land M."/>
            <person name="Hauser L."/>
            <person name="Markowitz V."/>
            <person name="Cheng J.F."/>
            <person name="Hugenholtz P."/>
            <person name="Woyke T."/>
            <person name="Wu D."/>
            <person name="Eisen J.A."/>
        </authorList>
    </citation>
    <scope>NUCLEOTIDE SEQUENCE [LARGE SCALE GENOMIC DNA]</scope>
    <source>
        <strain evidence="3">ATCC 33386 / NCTC 11300</strain>
    </source>
</reference>
<accession>D1AKD5</accession>
<dbReference type="Gene3D" id="3.40.50.300">
    <property type="entry name" value="P-loop containing nucleotide triphosphate hydrolases"/>
    <property type="match status" value="1"/>
</dbReference>
<keyword evidence="3" id="KW-1185">Reference proteome</keyword>
<protein>
    <submittedName>
        <fullName evidence="2">Cobyrinic acid ac-diamide synthase</fullName>
    </submittedName>
</protein>
<dbReference type="InterPro" id="IPR025669">
    <property type="entry name" value="AAA_dom"/>
</dbReference>
<dbReference type="Pfam" id="PF13614">
    <property type="entry name" value="AAA_31"/>
    <property type="match status" value="1"/>
</dbReference>
<dbReference type="InterPro" id="IPR027417">
    <property type="entry name" value="P-loop_NTPase"/>
</dbReference>
<dbReference type="KEGG" id="str:Sterm_2197"/>
<organism evidence="2 3">
    <name type="scientific">Sebaldella termitidis (strain ATCC 33386 / NCTC 11300)</name>
    <dbReference type="NCBI Taxonomy" id="526218"/>
    <lineage>
        <taxon>Bacteria</taxon>
        <taxon>Fusobacteriati</taxon>
        <taxon>Fusobacteriota</taxon>
        <taxon>Fusobacteriia</taxon>
        <taxon>Fusobacteriales</taxon>
        <taxon>Leptotrichiaceae</taxon>
        <taxon>Sebaldella</taxon>
    </lineage>
</organism>
<dbReference type="EMBL" id="CP001739">
    <property type="protein sequence ID" value="ACZ09051.1"/>
    <property type="molecule type" value="Genomic_DNA"/>
</dbReference>
<feature type="domain" description="AAA" evidence="1">
    <location>
        <begin position="1"/>
        <end position="165"/>
    </location>
</feature>
<dbReference type="RefSeq" id="WP_012861645.1">
    <property type="nucleotide sequence ID" value="NC_013517.1"/>
</dbReference>
<dbReference type="SUPFAM" id="SSF52540">
    <property type="entry name" value="P-loop containing nucleoside triphosphate hydrolases"/>
    <property type="match status" value="1"/>
</dbReference>
<evidence type="ECO:0000313" key="2">
    <source>
        <dbReference type="EMBL" id="ACZ09051.1"/>
    </source>
</evidence>
<dbReference type="PANTHER" id="PTHR13696">
    <property type="entry name" value="P-LOOP CONTAINING NUCLEOSIDE TRIPHOSPHATE HYDROLASE"/>
    <property type="match status" value="1"/>
</dbReference>
<evidence type="ECO:0000313" key="3">
    <source>
        <dbReference type="Proteomes" id="UP000000845"/>
    </source>
</evidence>
<sequence length="242" mass="26999">MKKISIINNKGGVGKTTTAFNLAHFFSKAGYKTLAIDLDPQQNMVRNFGMDEKKTTIGDYLLGRTDDYEPIVINDNLHLIPAGNAENDMQLLTSESPLYFEILNEFLSQLDELYEIAVIDTAPAFNPYTTSAIYASNVYSILIPGQNEINGLNTTINFSKKLKKEVSGIILTRMEKTALSEKVKTDLEEAYGELLLNSIVRKNVMLSESILEHKSIFDYAPNSNGANDYISLGREILKKEGI</sequence>
<dbReference type="InterPro" id="IPR050678">
    <property type="entry name" value="DNA_Partitioning_ATPase"/>
</dbReference>
<dbReference type="AlphaFoldDB" id="D1AKD5"/>
<proteinExistence type="predicted"/>
<dbReference type="eggNOG" id="COG1192">
    <property type="taxonomic scope" value="Bacteria"/>
</dbReference>